<evidence type="ECO:0000256" key="1">
    <source>
        <dbReference type="SAM" id="MobiDB-lite"/>
    </source>
</evidence>
<accession>A0A2G2V991</accession>
<feature type="region of interest" description="Disordered" evidence="1">
    <location>
        <begin position="65"/>
        <end position="103"/>
    </location>
</feature>
<evidence type="ECO:0000313" key="2">
    <source>
        <dbReference type="EMBL" id="PHT29478.1"/>
    </source>
</evidence>
<keyword evidence="3" id="KW-1185">Reference proteome</keyword>
<name>A0A2G2V991_CAPBA</name>
<reference evidence="3" key="2">
    <citation type="journal article" date="2017" name="J. Anim. Genet.">
        <title>Multiple reference genome sequences of hot pepper reveal the massive evolution of plant disease resistance genes by retroduplication.</title>
        <authorList>
            <person name="Kim S."/>
            <person name="Park J."/>
            <person name="Yeom S.-I."/>
            <person name="Kim Y.-M."/>
            <person name="Seo E."/>
            <person name="Kim K.-T."/>
            <person name="Kim M.-S."/>
            <person name="Lee J.M."/>
            <person name="Cheong K."/>
            <person name="Shin H.-S."/>
            <person name="Kim S.-B."/>
            <person name="Han K."/>
            <person name="Lee J."/>
            <person name="Park M."/>
            <person name="Lee H.-A."/>
            <person name="Lee H.-Y."/>
            <person name="Lee Y."/>
            <person name="Oh S."/>
            <person name="Lee J.H."/>
            <person name="Choi E."/>
            <person name="Choi E."/>
            <person name="Lee S.E."/>
            <person name="Jeon J."/>
            <person name="Kim H."/>
            <person name="Choi G."/>
            <person name="Song H."/>
            <person name="Lee J."/>
            <person name="Lee S.-C."/>
            <person name="Kwon J.-K."/>
            <person name="Lee H.-Y."/>
            <person name="Koo N."/>
            <person name="Hong Y."/>
            <person name="Kim R.W."/>
            <person name="Kang W.-H."/>
            <person name="Huh J.H."/>
            <person name="Kang B.-C."/>
            <person name="Yang T.-J."/>
            <person name="Lee Y.-H."/>
            <person name="Bennetzen J.L."/>
            <person name="Choi D."/>
        </authorList>
    </citation>
    <scope>NUCLEOTIDE SEQUENCE [LARGE SCALE GENOMIC DNA]</scope>
    <source>
        <strain evidence="3">cv. PBC81</strain>
    </source>
</reference>
<proteinExistence type="predicted"/>
<comment type="caution">
    <text evidence="2">The sequence shown here is derived from an EMBL/GenBank/DDBJ whole genome shotgun (WGS) entry which is preliminary data.</text>
</comment>
<sequence length="118" mass="13131">MARAFESKHGHLLLRRSSRSSIVEPGLAVYYTKGFQRTIKAIERVPNADGDEGYRLLVDAEPMSSIEQHNESKIPDMREPSSGGIHGSLTLHRTDVRSPPPSNLTLTHFPWPAVVISE</sequence>
<reference evidence="2 3" key="1">
    <citation type="journal article" date="2017" name="Genome Biol.">
        <title>New reference genome sequences of hot pepper reveal the massive evolution of plant disease-resistance genes by retroduplication.</title>
        <authorList>
            <person name="Kim S."/>
            <person name="Park J."/>
            <person name="Yeom S.I."/>
            <person name="Kim Y.M."/>
            <person name="Seo E."/>
            <person name="Kim K.T."/>
            <person name="Kim M.S."/>
            <person name="Lee J.M."/>
            <person name="Cheong K."/>
            <person name="Shin H.S."/>
            <person name="Kim S.B."/>
            <person name="Han K."/>
            <person name="Lee J."/>
            <person name="Park M."/>
            <person name="Lee H.A."/>
            <person name="Lee H.Y."/>
            <person name="Lee Y."/>
            <person name="Oh S."/>
            <person name="Lee J.H."/>
            <person name="Choi E."/>
            <person name="Choi E."/>
            <person name="Lee S.E."/>
            <person name="Jeon J."/>
            <person name="Kim H."/>
            <person name="Choi G."/>
            <person name="Song H."/>
            <person name="Lee J."/>
            <person name="Lee S.C."/>
            <person name="Kwon J.K."/>
            <person name="Lee H.Y."/>
            <person name="Koo N."/>
            <person name="Hong Y."/>
            <person name="Kim R.W."/>
            <person name="Kang W.H."/>
            <person name="Huh J.H."/>
            <person name="Kang B.C."/>
            <person name="Yang T.J."/>
            <person name="Lee Y.H."/>
            <person name="Bennetzen J.L."/>
            <person name="Choi D."/>
        </authorList>
    </citation>
    <scope>NUCLEOTIDE SEQUENCE [LARGE SCALE GENOMIC DNA]</scope>
    <source>
        <strain evidence="3">cv. PBC81</strain>
    </source>
</reference>
<dbReference type="AlphaFoldDB" id="A0A2G2V991"/>
<gene>
    <name evidence="2" type="ORF">CQW23_30913</name>
</gene>
<protein>
    <submittedName>
        <fullName evidence="2">Uncharacterized protein</fullName>
    </submittedName>
</protein>
<dbReference type="OrthoDB" id="1736101at2759"/>
<organism evidence="2 3">
    <name type="scientific">Capsicum baccatum</name>
    <name type="common">Peruvian pepper</name>
    <dbReference type="NCBI Taxonomy" id="33114"/>
    <lineage>
        <taxon>Eukaryota</taxon>
        <taxon>Viridiplantae</taxon>
        <taxon>Streptophyta</taxon>
        <taxon>Embryophyta</taxon>
        <taxon>Tracheophyta</taxon>
        <taxon>Spermatophyta</taxon>
        <taxon>Magnoliopsida</taxon>
        <taxon>eudicotyledons</taxon>
        <taxon>Gunneridae</taxon>
        <taxon>Pentapetalae</taxon>
        <taxon>asterids</taxon>
        <taxon>lamiids</taxon>
        <taxon>Solanales</taxon>
        <taxon>Solanaceae</taxon>
        <taxon>Solanoideae</taxon>
        <taxon>Capsiceae</taxon>
        <taxon>Capsicum</taxon>
    </lineage>
</organism>
<dbReference type="Proteomes" id="UP000224567">
    <property type="component" value="Unassembled WGS sequence"/>
</dbReference>
<dbReference type="EMBL" id="MLFT02000107">
    <property type="protein sequence ID" value="PHT29478.1"/>
    <property type="molecule type" value="Genomic_DNA"/>
</dbReference>
<evidence type="ECO:0000313" key="3">
    <source>
        <dbReference type="Proteomes" id="UP000224567"/>
    </source>
</evidence>
<feature type="compositionally biased region" description="Basic and acidic residues" evidence="1">
    <location>
        <begin position="68"/>
        <end position="79"/>
    </location>
</feature>